<dbReference type="PANTHER" id="PTHR42264">
    <property type="entry name" value="EPHRIN_REC_LIKE DOMAIN-CONTAINING PROTEIN"/>
    <property type="match status" value="1"/>
</dbReference>
<comment type="caution">
    <text evidence="1">The sequence shown here is derived from an EMBL/GenBank/DDBJ whole genome shotgun (WGS) entry which is preliminary data.</text>
</comment>
<dbReference type="Proteomes" id="UP001470230">
    <property type="component" value="Unassembled WGS sequence"/>
</dbReference>
<protein>
    <recommendedName>
        <fullName evidence="3">HEAT repeat-containing protein 1</fullName>
    </recommendedName>
</protein>
<dbReference type="PANTHER" id="PTHR42264:SF3">
    <property type="entry name" value="F-BOX DOMAIN-CONTAINING PROTEIN-RELATED"/>
    <property type="match status" value="1"/>
</dbReference>
<gene>
    <name evidence="1" type="ORF">M9Y10_041248</name>
</gene>
<keyword evidence="2" id="KW-1185">Reference proteome</keyword>
<dbReference type="EMBL" id="JAPFFF010000007">
    <property type="protein sequence ID" value="KAK8885794.1"/>
    <property type="molecule type" value="Genomic_DNA"/>
</dbReference>
<evidence type="ECO:0000313" key="1">
    <source>
        <dbReference type="EMBL" id="KAK8885794.1"/>
    </source>
</evidence>
<proteinExistence type="predicted"/>
<evidence type="ECO:0008006" key="3">
    <source>
        <dbReference type="Google" id="ProtNLM"/>
    </source>
</evidence>
<evidence type="ECO:0000313" key="2">
    <source>
        <dbReference type="Proteomes" id="UP001470230"/>
    </source>
</evidence>
<organism evidence="1 2">
    <name type="scientific">Tritrichomonas musculus</name>
    <dbReference type="NCBI Taxonomy" id="1915356"/>
    <lineage>
        <taxon>Eukaryota</taxon>
        <taxon>Metamonada</taxon>
        <taxon>Parabasalia</taxon>
        <taxon>Tritrichomonadida</taxon>
        <taxon>Tritrichomonadidae</taxon>
        <taxon>Tritrichomonas</taxon>
    </lineage>
</organism>
<accession>A0ABR2K3U3</accession>
<name>A0ABR2K3U3_9EUKA</name>
<reference evidence="1 2" key="1">
    <citation type="submission" date="2024-04" db="EMBL/GenBank/DDBJ databases">
        <title>Tritrichomonas musculus Genome.</title>
        <authorList>
            <person name="Alves-Ferreira E."/>
            <person name="Grigg M."/>
            <person name="Lorenzi H."/>
            <person name="Galac M."/>
        </authorList>
    </citation>
    <scope>NUCLEOTIDE SEQUENCE [LARGE SCALE GENOMIC DNA]</scope>
    <source>
        <strain evidence="1 2">EAF2021</strain>
    </source>
</reference>
<sequence length="1761" mass="199649">MDKTFLIDKLVTNALSRNQTVVGASYNALKIFSHKDPNLIIEYIDNSIRNVQQITTNLLDLYCFLFSEVSKELKQNEKEESTDQQKNELKLKVFVSLQFYYIKSKNIENFQPWEKLCCEYISSVEISKKLYPLVINQSNLYSTCSFITLFYCANFVADDILNALDSSMIKKPMISDKMGTLINIDPTYFVRLLYRLSEKQKENELKVSNQYENNVNEATDSNINPVSLFISFQFRYILQYFLEHPNDENVINCIVTLFDRIYPQACPAHLRYYVTRICTDLSSLNNDQGSSLATNHIIMVENMLIKFCSIPDSEIWKKTVDFILKHMHLAYVIEVQKQNQKSAQQIHLSHFPINANENDPSFSSSAVFTSSLDNIIKLCFDSQKVSNNEFDMNPLDIVLSSLLAAIDTQRAAISYKTLSSLLNASNSSSKQIKFSNEQMIMIISSITAVASRNIAEPSLCSLALDILKLPSSQISETDSELLTKYIVNSSISMNNSHYLLQVVSVNKEFFINIFNLITESLFDEGEIALLPSLVHVIHLFLLILTKSEENVNENDSEESLQQPLVPIFLKKSILEKSLLLLRLLSCLMSLGAMHPFVPSMISILSVFFDITFPLAFDEIKSILEAVTKRINALQPQLSNINNDDSNNKNNTNRLSEFGSIIMSLLSNIMKLINDSQFRLSLCSAVIHDVEMNSYSLHSQNCLWIFDTIVPFLPVEVASANIEKLFKIIPFYPSSVYNNSSQGNSASVTASSESTSAASISSTLAAFADILGSISGRNYKLINPFIKKWKEMKSNNNFLVGKKPQPIPYSFIAMTLTSVSRDVEVPILLEIANSELFPLLIQLMKRKQTELNPGYCLNALIELCKRLTFHKVPKNFVLLPNNSPSNNEFIFKYILNVFSTHKQKPMFKPCLAAFRYFIQVPPCLTAEQRTIIKDKIIVPSFIMFTVNEINNNGDKQLFLELRGLLFAMICTSPETTTILTLLVSLMPNCQNKEVLSLIWRLLSLFDSRREKTKPATDNNAENTTVQSASYSNLINEEKYNLIKFYKQVQIGKISILPQILADLLSTVYNRKKNDDDNFIDLALQSIYLLFRIDRNVTDEVTNDSENLSSSFDDVSSISHVSDLSGLVLNKLTQSEIDNLLNYSIDKMRKIKNLSANYSFVISQVLKYVSPHSKLALLDSHKEQLCIDAITCLNTETVSPNISLAKMQSLITEFVSSSMVNLLDFYETNLPESKDFLFSFPSPDFVQQLLLKYPEVFVKKLVQNGFNESTRKILLKTFEDESGQCVEILLQQLCLFLLEMPDDDKNSSLSGALLFISFIIITINNNDSKPKKKFSFEIPIIHIYQTICSLLIFGFSMNIFLNVKDIYTTEFQNKLKNSVALSSAASSPIMNNNSNDKSQKQQQQRHLFIKVLSLYLSKVPRKTIETDENGKLTILPLDANKAFTIVISALIEGPNILLLIDVMNFLMSACQLSKPRVSSGIAALCGEILYHYKDLFLEKNEQSNILNLYFPTLLSFVVNFGEFTCIVALSEISKFMNRNDIINKDVNNGELPVHYISRILQVIMKRCSSSNSSNSSSLILANDVFIAAISCVKQFCKSFYSKLDDEMHSVLFNIFIELLKICGKRYNDQIAVILFDLVNNLSNDQELSEQLVKYVVIYEIITYKKANENKVTTIQINDNSDVKEIKKIDIQKEENVVVSVFGIFLDSSVPLLISSALNLMKENSYNCIVNHFVDKIINLIGHSDDNVATSATTIVELLPSYFV</sequence>